<proteinExistence type="predicted"/>
<comment type="caution">
    <text evidence="2">The sequence shown here is derived from an EMBL/GenBank/DDBJ whole genome shotgun (WGS) entry which is preliminary data.</text>
</comment>
<dbReference type="Pfam" id="PF00535">
    <property type="entry name" value="Glycos_transf_2"/>
    <property type="match status" value="1"/>
</dbReference>
<dbReference type="CDD" id="cd04179">
    <property type="entry name" value="DPM_DPG-synthase_like"/>
    <property type="match status" value="1"/>
</dbReference>
<accession>A0A840RIW0</accession>
<dbReference type="RefSeq" id="WP_184102121.1">
    <property type="nucleotide sequence ID" value="NZ_JACHHN010000006.1"/>
</dbReference>
<feature type="domain" description="Glycosyltransferase 2-like" evidence="1">
    <location>
        <begin position="19"/>
        <end position="186"/>
    </location>
</feature>
<dbReference type="SUPFAM" id="SSF53448">
    <property type="entry name" value="Nucleotide-diphospho-sugar transferases"/>
    <property type="match status" value="1"/>
</dbReference>
<sequence length="280" mass="31365">MGQSSLEQKTGSSVRNLLFVPMYNCERQIPRVIEQLADVPPGFISEMIVVDNRSPDGGVAAAKAALGRFPDVPAKVMVNDGNYGLGGSHKVAFNYAIEHGFDNVIVLHGDDQGAIADLLPFFEPFRNSDADCLLGARFMKGARLQNYSLFRTFGNYVFNTLFSVAGGQKLYDLGSGLNLYRVKSLTKVDYLRNANDLTFNYYMILNTLAAGWKLRFFPISWREDDQVSNVKLFKQARRTLGLVLQFMVQRQHFLGTDHSGKPDRQYPSTVVYQQPAGQTR</sequence>
<reference evidence="2 3" key="1">
    <citation type="submission" date="2020-08" db="EMBL/GenBank/DDBJ databases">
        <title>Genomic Encyclopedia of Type Strains, Phase IV (KMG-IV): sequencing the most valuable type-strain genomes for metagenomic binning, comparative biology and taxonomic classification.</title>
        <authorList>
            <person name="Goeker M."/>
        </authorList>
    </citation>
    <scope>NUCLEOTIDE SEQUENCE [LARGE SCALE GENOMIC DNA]</scope>
    <source>
        <strain evidence="2 3">DSM 18233</strain>
    </source>
</reference>
<dbReference type="Gene3D" id="3.90.550.10">
    <property type="entry name" value="Spore Coat Polysaccharide Biosynthesis Protein SpsA, Chain A"/>
    <property type="match status" value="1"/>
</dbReference>
<keyword evidence="2" id="KW-0808">Transferase</keyword>
<name>A0A840RIW0_9NEIS</name>
<dbReference type="PANTHER" id="PTHR48090:SF7">
    <property type="entry name" value="RFBJ PROTEIN"/>
    <property type="match status" value="1"/>
</dbReference>
<dbReference type="GO" id="GO:0016740">
    <property type="term" value="F:transferase activity"/>
    <property type="evidence" value="ECO:0007669"/>
    <property type="project" value="UniProtKB-KW"/>
</dbReference>
<dbReference type="InterPro" id="IPR050256">
    <property type="entry name" value="Glycosyltransferase_2"/>
</dbReference>
<protein>
    <submittedName>
        <fullName evidence="2">Glycosyltransferase involved in cell wall biosynthesis</fullName>
    </submittedName>
</protein>
<evidence type="ECO:0000259" key="1">
    <source>
        <dbReference type="Pfam" id="PF00535"/>
    </source>
</evidence>
<organism evidence="2 3">
    <name type="scientific">Silvimonas terrae</name>
    <dbReference type="NCBI Taxonomy" id="300266"/>
    <lineage>
        <taxon>Bacteria</taxon>
        <taxon>Pseudomonadati</taxon>
        <taxon>Pseudomonadota</taxon>
        <taxon>Betaproteobacteria</taxon>
        <taxon>Neisseriales</taxon>
        <taxon>Chitinibacteraceae</taxon>
        <taxon>Silvimonas</taxon>
    </lineage>
</organism>
<gene>
    <name evidence="2" type="ORF">HNQ50_003199</name>
</gene>
<evidence type="ECO:0000313" key="3">
    <source>
        <dbReference type="Proteomes" id="UP000543030"/>
    </source>
</evidence>
<dbReference type="AlphaFoldDB" id="A0A840RIW0"/>
<dbReference type="InterPro" id="IPR001173">
    <property type="entry name" value="Glyco_trans_2-like"/>
</dbReference>
<keyword evidence="3" id="KW-1185">Reference proteome</keyword>
<dbReference type="PANTHER" id="PTHR48090">
    <property type="entry name" value="UNDECAPRENYL-PHOSPHATE 4-DEOXY-4-FORMAMIDO-L-ARABINOSE TRANSFERASE-RELATED"/>
    <property type="match status" value="1"/>
</dbReference>
<evidence type="ECO:0000313" key="2">
    <source>
        <dbReference type="EMBL" id="MBB5192458.1"/>
    </source>
</evidence>
<dbReference type="EMBL" id="JACHHN010000006">
    <property type="protein sequence ID" value="MBB5192458.1"/>
    <property type="molecule type" value="Genomic_DNA"/>
</dbReference>
<dbReference type="Proteomes" id="UP000543030">
    <property type="component" value="Unassembled WGS sequence"/>
</dbReference>
<dbReference type="InterPro" id="IPR029044">
    <property type="entry name" value="Nucleotide-diphossugar_trans"/>
</dbReference>